<dbReference type="RefSeq" id="WP_105038741.1">
    <property type="nucleotide sequence ID" value="NZ_PPSL01000002.1"/>
</dbReference>
<dbReference type="OrthoDB" id="954262at2"/>
<evidence type="ECO:0000313" key="1">
    <source>
        <dbReference type="EMBL" id="PQJ11861.1"/>
    </source>
</evidence>
<comment type="caution">
    <text evidence="1">The sequence shown here is derived from an EMBL/GenBank/DDBJ whole genome shotgun (WGS) entry which is preliminary data.</text>
</comment>
<accession>A0A2S7SZ25</accession>
<sequence length="228" mass="24925">MKLDLGSDNKQIAETGVMHDVSRRRFLQFAGGIAGAGLIVSSCRKTPPDTQFIGRGDTALINYLYLIELVLTAFYTQANNTPYYGLTESELQLLADMRDHEYAHRELLKKILGDTAINRVVTNLSPTTFADRTSTLTNSVFLEDLAVAAYNGVAQHFTDTGYVLLVAKMATVKARHAAYSRDILTANTPSDSGVVNNMGLDRAMSPQAVMAALSPWIETKLDYTTLPG</sequence>
<dbReference type="NCBIfam" id="TIGR01409">
    <property type="entry name" value="TAT_signal_seq"/>
    <property type="match status" value="1"/>
</dbReference>
<dbReference type="EMBL" id="PPSL01000002">
    <property type="protein sequence ID" value="PQJ11861.1"/>
    <property type="molecule type" value="Genomic_DNA"/>
</dbReference>
<dbReference type="InterPro" id="IPR009078">
    <property type="entry name" value="Ferritin-like_SF"/>
</dbReference>
<dbReference type="AlphaFoldDB" id="A0A2S7SZ25"/>
<protein>
    <submittedName>
        <fullName evidence="1">Tat (Twin-arginine translocation) pathway signal sequence containing protein</fullName>
    </submittedName>
</protein>
<dbReference type="CDD" id="cd00657">
    <property type="entry name" value="Ferritin_like"/>
    <property type="match status" value="1"/>
</dbReference>
<name>A0A2S7SZ25_9BACT</name>
<dbReference type="Pfam" id="PF13668">
    <property type="entry name" value="Ferritin_2"/>
    <property type="match status" value="1"/>
</dbReference>
<keyword evidence="2" id="KW-1185">Reference proteome</keyword>
<dbReference type="InterPro" id="IPR019546">
    <property type="entry name" value="TAT_signal_bac_arc"/>
</dbReference>
<reference evidence="1 2" key="1">
    <citation type="submission" date="2018-01" db="EMBL/GenBank/DDBJ databases">
        <title>A novel member of the phylum Bacteroidetes isolated from glacier ice.</title>
        <authorList>
            <person name="Liu Q."/>
            <person name="Xin Y.-H."/>
        </authorList>
    </citation>
    <scope>NUCLEOTIDE SEQUENCE [LARGE SCALE GENOMIC DNA]</scope>
    <source>
        <strain evidence="1 2">RB1R16</strain>
    </source>
</reference>
<evidence type="ECO:0000313" key="2">
    <source>
        <dbReference type="Proteomes" id="UP000239872"/>
    </source>
</evidence>
<dbReference type="Proteomes" id="UP000239872">
    <property type="component" value="Unassembled WGS sequence"/>
</dbReference>
<organism evidence="1 2">
    <name type="scientific">Flavipsychrobacter stenotrophus</name>
    <dbReference type="NCBI Taxonomy" id="2077091"/>
    <lineage>
        <taxon>Bacteria</taxon>
        <taxon>Pseudomonadati</taxon>
        <taxon>Bacteroidota</taxon>
        <taxon>Chitinophagia</taxon>
        <taxon>Chitinophagales</taxon>
        <taxon>Chitinophagaceae</taxon>
        <taxon>Flavipsychrobacter</taxon>
    </lineage>
</organism>
<dbReference type="SUPFAM" id="SSF47240">
    <property type="entry name" value="Ferritin-like"/>
    <property type="match status" value="1"/>
</dbReference>
<proteinExistence type="predicted"/>
<gene>
    <name evidence="1" type="ORF">CJD36_008690</name>
</gene>